<feature type="compositionally biased region" description="Polar residues" evidence="1">
    <location>
        <begin position="256"/>
        <end position="268"/>
    </location>
</feature>
<accession>A0A6P2NTX6</accession>
<organism evidence="2 3">
    <name type="scientific">Burkholderia diffusa</name>
    <dbReference type="NCBI Taxonomy" id="488732"/>
    <lineage>
        <taxon>Bacteria</taxon>
        <taxon>Pseudomonadati</taxon>
        <taxon>Pseudomonadota</taxon>
        <taxon>Betaproteobacteria</taxon>
        <taxon>Burkholderiales</taxon>
        <taxon>Burkholderiaceae</taxon>
        <taxon>Burkholderia</taxon>
        <taxon>Burkholderia cepacia complex</taxon>
    </lineage>
</organism>
<proteinExistence type="predicted"/>
<dbReference type="EMBL" id="CABVPN010000025">
    <property type="protein sequence ID" value="VWB98071.1"/>
    <property type="molecule type" value="Genomic_DNA"/>
</dbReference>
<name>A0A6P2NTX6_9BURK</name>
<evidence type="ECO:0000256" key="1">
    <source>
        <dbReference type="SAM" id="MobiDB-lite"/>
    </source>
</evidence>
<evidence type="ECO:0000313" key="3">
    <source>
        <dbReference type="Proteomes" id="UP000494125"/>
    </source>
</evidence>
<gene>
    <name evidence="2" type="ORF">BDI24065_04727</name>
</gene>
<keyword evidence="3" id="KW-1185">Reference proteome</keyword>
<protein>
    <submittedName>
        <fullName evidence="2">Uncharacterized protein</fullName>
    </submittedName>
</protein>
<sequence>MEIANLRCPRNGKRPRRTTQAGSGAFRVQVARGRGPLRVIRAGRRAGTPPARIPAEVRSLYGFMTRGLRGRGARSASRDLSSMLTPIVRTASGARRGAPHLAVAHTAAAAGSPGSATTQAVAAPARVAPRADAPLPPEVAVAAPNMPDGDDATAMPIDPMRRLPLYCAECRPHAGAARWIVAVSRRCDRRSAGRTLAGRDRPNAGIGVPIVVRALVRRRPYVTRFAVHGHGIRAARAMTSPGRYSSVHASTTCSTRMTSLRKSATHRSATLVPRPAGNDGRRKHRASCAMPCGA</sequence>
<feature type="region of interest" description="Disordered" evidence="1">
    <location>
        <begin position="1"/>
        <end position="23"/>
    </location>
</feature>
<evidence type="ECO:0000313" key="2">
    <source>
        <dbReference type="EMBL" id="VWB98071.1"/>
    </source>
</evidence>
<dbReference type="AlphaFoldDB" id="A0A6P2NTX6"/>
<feature type="region of interest" description="Disordered" evidence="1">
    <location>
        <begin position="256"/>
        <end position="294"/>
    </location>
</feature>
<dbReference type="Proteomes" id="UP000494125">
    <property type="component" value="Unassembled WGS sequence"/>
</dbReference>
<reference evidence="2 3" key="1">
    <citation type="submission" date="2019-09" db="EMBL/GenBank/DDBJ databases">
        <authorList>
            <person name="Depoorter E."/>
        </authorList>
    </citation>
    <scope>NUCLEOTIDE SEQUENCE [LARGE SCALE GENOMIC DNA]</scope>
    <source>
        <strain evidence="2">LMG 24065</strain>
    </source>
</reference>